<protein>
    <recommendedName>
        <fullName evidence="3">GxxExxY protein</fullName>
    </recommendedName>
</protein>
<evidence type="ECO:0000313" key="2">
    <source>
        <dbReference type="Proteomes" id="UP000178107"/>
    </source>
</evidence>
<comment type="caution">
    <text evidence="1">The sequence shown here is derived from an EMBL/GenBank/DDBJ whole genome shotgun (WGS) entry which is preliminary data.</text>
</comment>
<dbReference type="Pfam" id="PF13366">
    <property type="entry name" value="PDDEXK_3"/>
    <property type="match status" value="1"/>
</dbReference>
<organism evidence="1 2">
    <name type="scientific">Candidatus Zambryskibacteria bacterium RIFCSPHIGHO2_01_FULL_46_25</name>
    <dbReference type="NCBI Taxonomy" id="1802738"/>
    <lineage>
        <taxon>Bacteria</taxon>
        <taxon>Candidatus Zambryskiibacteriota</taxon>
    </lineage>
</organism>
<gene>
    <name evidence="1" type="ORF">A2838_01065</name>
</gene>
<evidence type="ECO:0008006" key="3">
    <source>
        <dbReference type="Google" id="ProtNLM"/>
    </source>
</evidence>
<dbReference type="EMBL" id="MHVH01000004">
    <property type="protein sequence ID" value="OHA90550.1"/>
    <property type="molecule type" value="Genomic_DNA"/>
</dbReference>
<evidence type="ECO:0000313" key="1">
    <source>
        <dbReference type="EMBL" id="OHA90550.1"/>
    </source>
</evidence>
<accession>A0A1G2SZS9</accession>
<sequence length="127" mass="14783">MLQIATNKEKDSKLLYPKLSYEIVGMCFEVHNELGQFAREKQYANLVEQKLKNKGIKYERECPLGDSGNIVDFVIENKIVLELKTVRVLGRTHYRQLQNYLQQTKVELGLLLNFSDKLLSPKRVLKV</sequence>
<proteinExistence type="predicted"/>
<dbReference type="AlphaFoldDB" id="A0A1G2SZS9"/>
<reference evidence="1 2" key="1">
    <citation type="journal article" date="2016" name="Nat. Commun.">
        <title>Thousands of microbial genomes shed light on interconnected biogeochemical processes in an aquifer system.</title>
        <authorList>
            <person name="Anantharaman K."/>
            <person name="Brown C.T."/>
            <person name="Hug L.A."/>
            <person name="Sharon I."/>
            <person name="Castelle C.J."/>
            <person name="Probst A.J."/>
            <person name="Thomas B.C."/>
            <person name="Singh A."/>
            <person name="Wilkins M.J."/>
            <person name="Karaoz U."/>
            <person name="Brodie E.L."/>
            <person name="Williams K.H."/>
            <person name="Hubbard S.S."/>
            <person name="Banfield J.F."/>
        </authorList>
    </citation>
    <scope>NUCLEOTIDE SEQUENCE [LARGE SCALE GENOMIC DNA]</scope>
</reference>
<name>A0A1G2SZS9_9BACT</name>
<dbReference type="NCBIfam" id="TIGR04256">
    <property type="entry name" value="GxxExxY"/>
    <property type="match status" value="1"/>
</dbReference>
<dbReference type="InterPro" id="IPR026350">
    <property type="entry name" value="GxxExxY"/>
</dbReference>
<dbReference type="Proteomes" id="UP000178107">
    <property type="component" value="Unassembled WGS sequence"/>
</dbReference>